<comment type="similarity">
    <text evidence="1">Belongs to the glycosyl hydrolase 3 family.</text>
</comment>
<dbReference type="Proteomes" id="UP000555564">
    <property type="component" value="Unassembled WGS sequence"/>
</dbReference>
<dbReference type="Gene3D" id="3.20.20.300">
    <property type="entry name" value="Glycoside hydrolase, family 3, N-terminal domain"/>
    <property type="match status" value="1"/>
</dbReference>
<proteinExistence type="inferred from homology"/>
<sequence>MPHSPDLDRLAAEVLQVGFGGTTAPDWLLRQLAEGLGGVVLFARNVPPDGAAGLITRLRSERPEVIVAVDEEGGSVTRLQAVSGSSWPGNAALGAVDDEDVTERTAAEIGRMLAATGITLDYAPDADVNADPANPVIGIRSFGAFAGLVARHTAAWVRGLQSAGVAACAKHFPGHGDTITDSHLALPTVHASRELLERRDLPPFRAAVAAGARAVMCGHLLVPALDPELPASLSRRVLTGLLREELGFTGMVVTDAIEMRAVAAVYPPERIAVLALAAGADAICAGITSPGGESVTALRAGIVRAVHDGSLPEERLAEAASRVRALSHRHAESPGGTDGFDVTDGHGFGVSRLGLETARQALRVTPAGVARPVLAVAPLVVRMTVRPHQAIGEVVQYGPGEALGERLAGTRTVDLHQGDELPVLPEDRPVVIVTHDAHRHTWMRDVLAEALRRCPGAVVVETGLPGPARGAVYLATHGDSRVSALAAADWLTTS</sequence>
<dbReference type="RefSeq" id="WP_184980847.1">
    <property type="nucleotide sequence ID" value="NZ_BAAALO010000005.1"/>
</dbReference>
<evidence type="ECO:0000313" key="6">
    <source>
        <dbReference type="Proteomes" id="UP000555564"/>
    </source>
</evidence>
<reference evidence="5 6" key="1">
    <citation type="submission" date="2020-08" db="EMBL/GenBank/DDBJ databases">
        <title>Sequencing the genomes of 1000 actinobacteria strains.</title>
        <authorList>
            <person name="Klenk H.-P."/>
        </authorList>
    </citation>
    <scope>NUCLEOTIDE SEQUENCE [LARGE SCALE GENOMIC DNA]</scope>
    <source>
        <strain evidence="5 6">DSM 44936</strain>
    </source>
</reference>
<keyword evidence="6" id="KW-1185">Reference proteome</keyword>
<dbReference type="GO" id="GO:0009254">
    <property type="term" value="P:peptidoglycan turnover"/>
    <property type="evidence" value="ECO:0007669"/>
    <property type="project" value="TreeGrafter"/>
</dbReference>
<dbReference type="InterPro" id="IPR001764">
    <property type="entry name" value="Glyco_hydro_3_N"/>
</dbReference>
<dbReference type="EC" id="3.2.1.52" evidence="5"/>
<gene>
    <name evidence="5" type="ORF">BJ992_002665</name>
</gene>
<comment type="caution">
    <text evidence="5">The sequence shown here is derived from an EMBL/GenBank/DDBJ whole genome shotgun (WGS) entry which is preliminary data.</text>
</comment>
<dbReference type="PANTHER" id="PTHR30480:SF16">
    <property type="entry name" value="GLYCOSIDE HYDROLASE FAMILY 3 DOMAIN PROTEIN"/>
    <property type="match status" value="1"/>
</dbReference>
<dbReference type="PANTHER" id="PTHR30480">
    <property type="entry name" value="BETA-HEXOSAMINIDASE-RELATED"/>
    <property type="match status" value="1"/>
</dbReference>
<protein>
    <submittedName>
        <fullName evidence="5">Beta-N-acetylhexosaminidase</fullName>
        <ecNumber evidence="5">3.2.1.52</ecNumber>
    </submittedName>
</protein>
<dbReference type="AlphaFoldDB" id="A0A7X0IDG6"/>
<feature type="domain" description="Glycoside hydrolase family 3 N-terminal" evidence="4">
    <location>
        <begin position="34"/>
        <end position="324"/>
    </location>
</feature>
<evidence type="ECO:0000256" key="3">
    <source>
        <dbReference type="ARBA" id="ARBA00023295"/>
    </source>
</evidence>
<dbReference type="EMBL" id="JACHIU010000001">
    <property type="protein sequence ID" value="MBB6473234.1"/>
    <property type="molecule type" value="Genomic_DNA"/>
</dbReference>
<dbReference type="InterPro" id="IPR050226">
    <property type="entry name" value="NagZ_Beta-hexosaminidase"/>
</dbReference>
<keyword evidence="2 5" id="KW-0378">Hydrolase</keyword>
<evidence type="ECO:0000313" key="5">
    <source>
        <dbReference type="EMBL" id="MBB6473234.1"/>
    </source>
</evidence>
<keyword evidence="3 5" id="KW-0326">Glycosidase</keyword>
<organism evidence="5 6">
    <name type="scientific">Sphaerisporangium rubeum</name>
    <dbReference type="NCBI Taxonomy" id="321317"/>
    <lineage>
        <taxon>Bacteria</taxon>
        <taxon>Bacillati</taxon>
        <taxon>Actinomycetota</taxon>
        <taxon>Actinomycetes</taxon>
        <taxon>Streptosporangiales</taxon>
        <taxon>Streptosporangiaceae</taxon>
        <taxon>Sphaerisporangium</taxon>
    </lineage>
</organism>
<name>A0A7X0IDG6_9ACTN</name>
<dbReference type="InterPro" id="IPR017853">
    <property type="entry name" value="GH"/>
</dbReference>
<accession>A0A7X0IDG6</accession>
<evidence type="ECO:0000259" key="4">
    <source>
        <dbReference type="Pfam" id="PF00933"/>
    </source>
</evidence>
<evidence type="ECO:0000256" key="1">
    <source>
        <dbReference type="ARBA" id="ARBA00005336"/>
    </source>
</evidence>
<dbReference type="GO" id="GO:0005975">
    <property type="term" value="P:carbohydrate metabolic process"/>
    <property type="evidence" value="ECO:0007669"/>
    <property type="project" value="InterPro"/>
</dbReference>
<dbReference type="GO" id="GO:0004563">
    <property type="term" value="F:beta-N-acetylhexosaminidase activity"/>
    <property type="evidence" value="ECO:0007669"/>
    <property type="project" value="UniProtKB-EC"/>
</dbReference>
<evidence type="ECO:0000256" key="2">
    <source>
        <dbReference type="ARBA" id="ARBA00022801"/>
    </source>
</evidence>
<dbReference type="Pfam" id="PF00933">
    <property type="entry name" value="Glyco_hydro_3"/>
    <property type="match status" value="1"/>
</dbReference>
<dbReference type="SUPFAM" id="SSF51445">
    <property type="entry name" value="(Trans)glycosidases"/>
    <property type="match status" value="1"/>
</dbReference>
<dbReference type="InterPro" id="IPR036962">
    <property type="entry name" value="Glyco_hydro_3_N_sf"/>
</dbReference>